<keyword evidence="3 8" id="KW-0732">Signal</keyword>
<keyword evidence="4" id="KW-0677">Repeat</keyword>
<keyword evidence="6" id="KW-0325">Glycoprotein</keyword>
<dbReference type="GO" id="GO:0004869">
    <property type="term" value="F:cysteine-type endopeptidase inhibitor activity"/>
    <property type="evidence" value="ECO:0007669"/>
    <property type="project" value="InterPro"/>
</dbReference>
<dbReference type="CDD" id="cd00042">
    <property type="entry name" value="CY"/>
    <property type="match status" value="1"/>
</dbReference>
<comment type="subcellular location">
    <subcellularLocation>
        <location evidence="1">Secreted</location>
    </subcellularLocation>
</comment>
<feature type="signal peptide" evidence="8">
    <location>
        <begin position="1"/>
        <end position="20"/>
    </location>
</feature>
<proteinExistence type="predicted"/>
<evidence type="ECO:0000256" key="1">
    <source>
        <dbReference type="ARBA" id="ARBA00004613"/>
    </source>
</evidence>
<dbReference type="SUPFAM" id="SSF54403">
    <property type="entry name" value="Cystatin/monellin"/>
    <property type="match status" value="2"/>
</dbReference>
<dbReference type="Proteomes" id="UP000010552">
    <property type="component" value="Unassembled WGS sequence"/>
</dbReference>
<dbReference type="Gene3D" id="3.10.450.10">
    <property type="match status" value="2"/>
</dbReference>
<dbReference type="eggNOG" id="ENOG502S28K">
    <property type="taxonomic scope" value="Eukaryota"/>
</dbReference>
<dbReference type="PANTHER" id="PTHR13814:SF10">
    <property type="entry name" value="FETUIN-B"/>
    <property type="match status" value="1"/>
</dbReference>
<keyword evidence="11" id="KW-1185">Reference proteome</keyword>
<dbReference type="InterPro" id="IPR046350">
    <property type="entry name" value="Cystatin_sf"/>
</dbReference>
<dbReference type="STRING" id="9402.L5JPD4"/>
<evidence type="ECO:0000256" key="4">
    <source>
        <dbReference type="ARBA" id="ARBA00022737"/>
    </source>
</evidence>
<feature type="region of interest" description="Disordered" evidence="7">
    <location>
        <begin position="352"/>
        <end position="374"/>
    </location>
</feature>
<dbReference type="InterPro" id="IPR025764">
    <property type="entry name" value="Cystatin_Fetuin_B"/>
</dbReference>
<dbReference type="GO" id="GO:0007339">
    <property type="term" value="P:binding of sperm to zona pellucida"/>
    <property type="evidence" value="ECO:0007669"/>
    <property type="project" value="TreeGrafter"/>
</dbReference>
<evidence type="ECO:0000256" key="5">
    <source>
        <dbReference type="ARBA" id="ARBA00023157"/>
    </source>
</evidence>
<evidence type="ECO:0000256" key="3">
    <source>
        <dbReference type="ARBA" id="ARBA00022729"/>
    </source>
</evidence>
<feature type="compositionally biased region" description="Polar residues" evidence="7">
    <location>
        <begin position="274"/>
        <end position="284"/>
    </location>
</feature>
<accession>L5JPD4</accession>
<name>L5JPD4_PTEAL</name>
<sequence length="374" mass="41077">MGLLLPLVLCSLATFYTVESLPQEALSLLPLLSRGCNDSDVLAVAGFALQDVNSNRKDGYVLSLNRDGLGSVFYLTLDVLETDCHVLSKKAWKGCEARSFYKSVYGQCKAIFYINKPRRVLYLPAYNCILRPVSRRKIHRMCPDCPSPDDLSNPRVLEAATESLAKYNNENTLKQYALFKVTKASSQWVFGPATFVEYLIKESPCTKSEASSCALQLTDSVPVGLCKGSLSQSYSEKFVSVTCDFFESQAPTPGEENSADNQGPANLPKAEEPQQINTAPTDSPSKAMPKGSVQYLLDLDDEKPEGSQEKGPVEAFPVQLDLTTNPQGETLDVSFLFLGPMKEKLVVLPFPKEEKRSAKCPGPAQRDDPLVLPP</sequence>
<organism evidence="10 11">
    <name type="scientific">Pteropus alecto</name>
    <name type="common">Black flying fox</name>
    <dbReference type="NCBI Taxonomy" id="9402"/>
    <lineage>
        <taxon>Eukaryota</taxon>
        <taxon>Metazoa</taxon>
        <taxon>Chordata</taxon>
        <taxon>Craniata</taxon>
        <taxon>Vertebrata</taxon>
        <taxon>Euteleostomi</taxon>
        <taxon>Mammalia</taxon>
        <taxon>Eutheria</taxon>
        <taxon>Laurasiatheria</taxon>
        <taxon>Chiroptera</taxon>
        <taxon>Yinpterochiroptera</taxon>
        <taxon>Pteropodoidea</taxon>
        <taxon>Pteropodidae</taxon>
        <taxon>Pteropodinae</taxon>
        <taxon>Pteropus</taxon>
    </lineage>
</organism>
<dbReference type="FunFam" id="3.10.450.10:FF:000022">
    <property type="entry name" value="Fetuin B"/>
    <property type="match status" value="1"/>
</dbReference>
<dbReference type="Pfam" id="PF00031">
    <property type="entry name" value="Cystatin"/>
    <property type="match status" value="1"/>
</dbReference>
<feature type="domain" description="Cystatin fetuin-B-type" evidence="9">
    <location>
        <begin position="140"/>
        <end position="244"/>
    </location>
</feature>
<feature type="region of interest" description="Disordered" evidence="7">
    <location>
        <begin position="249"/>
        <end position="289"/>
    </location>
</feature>
<evidence type="ECO:0000256" key="6">
    <source>
        <dbReference type="ARBA" id="ARBA00023180"/>
    </source>
</evidence>
<reference evidence="11" key="1">
    <citation type="journal article" date="2013" name="Science">
        <title>Comparative analysis of bat genomes provides insight into the evolution of flight and immunity.</title>
        <authorList>
            <person name="Zhang G."/>
            <person name="Cowled C."/>
            <person name="Shi Z."/>
            <person name="Huang Z."/>
            <person name="Bishop-Lilly K.A."/>
            <person name="Fang X."/>
            <person name="Wynne J.W."/>
            <person name="Xiong Z."/>
            <person name="Baker M.L."/>
            <person name="Zhao W."/>
            <person name="Tachedjian M."/>
            <person name="Zhu Y."/>
            <person name="Zhou P."/>
            <person name="Jiang X."/>
            <person name="Ng J."/>
            <person name="Yang L."/>
            <person name="Wu L."/>
            <person name="Xiao J."/>
            <person name="Feng Y."/>
            <person name="Chen Y."/>
            <person name="Sun X."/>
            <person name="Zhang Y."/>
            <person name="Marsh G.A."/>
            <person name="Crameri G."/>
            <person name="Broder C.C."/>
            <person name="Frey K.G."/>
            <person name="Wang L.F."/>
            <person name="Wang J."/>
        </authorList>
    </citation>
    <scope>NUCLEOTIDE SEQUENCE [LARGE SCALE GENOMIC DNA]</scope>
</reference>
<dbReference type="InParanoid" id="L5JPD4"/>
<evidence type="ECO:0000313" key="11">
    <source>
        <dbReference type="Proteomes" id="UP000010552"/>
    </source>
</evidence>
<dbReference type="FunCoup" id="L5JPD4">
    <property type="interactions" value="59"/>
</dbReference>
<gene>
    <name evidence="10" type="ORF">PAL_GLEAN10018221</name>
</gene>
<evidence type="ECO:0000256" key="2">
    <source>
        <dbReference type="ARBA" id="ARBA00022525"/>
    </source>
</evidence>
<dbReference type="GO" id="GO:0008191">
    <property type="term" value="F:metalloendopeptidase inhibitor activity"/>
    <property type="evidence" value="ECO:0007669"/>
    <property type="project" value="TreeGrafter"/>
</dbReference>
<dbReference type="AlphaFoldDB" id="L5JPD4"/>
<dbReference type="PROSITE" id="PS51530">
    <property type="entry name" value="CYSTATIN_FETUIN_B"/>
    <property type="match status" value="1"/>
</dbReference>
<dbReference type="EMBL" id="KB031155">
    <property type="protein sequence ID" value="ELK00787.1"/>
    <property type="molecule type" value="Genomic_DNA"/>
</dbReference>
<evidence type="ECO:0000259" key="9">
    <source>
        <dbReference type="PROSITE" id="PS51530"/>
    </source>
</evidence>
<dbReference type="PROSITE" id="PS01255">
    <property type="entry name" value="FETUIN_2"/>
    <property type="match status" value="1"/>
</dbReference>
<feature type="chain" id="PRO_5003968340" evidence="8">
    <location>
        <begin position="21"/>
        <end position="374"/>
    </location>
</feature>
<protein>
    <submittedName>
        <fullName evidence="10">Fetuin-B</fullName>
    </submittedName>
</protein>
<keyword evidence="2" id="KW-0964">Secreted</keyword>
<dbReference type="GO" id="GO:0005615">
    <property type="term" value="C:extracellular space"/>
    <property type="evidence" value="ECO:0007669"/>
    <property type="project" value="InterPro"/>
</dbReference>
<dbReference type="PANTHER" id="PTHR13814">
    <property type="entry name" value="FETUIN"/>
    <property type="match status" value="1"/>
</dbReference>
<keyword evidence="5" id="KW-1015">Disulfide bond</keyword>
<dbReference type="InterPro" id="IPR001363">
    <property type="entry name" value="Prot_inh_fetuin_CS"/>
</dbReference>
<dbReference type="SMART" id="SM00043">
    <property type="entry name" value="CY"/>
    <property type="match status" value="2"/>
</dbReference>
<feature type="compositionally biased region" description="Basic and acidic residues" evidence="7">
    <location>
        <begin position="365"/>
        <end position="374"/>
    </location>
</feature>
<dbReference type="InterPro" id="IPR050735">
    <property type="entry name" value="Kininogen_Fetuin_HRG"/>
</dbReference>
<evidence type="ECO:0000256" key="7">
    <source>
        <dbReference type="SAM" id="MobiDB-lite"/>
    </source>
</evidence>
<evidence type="ECO:0000256" key="8">
    <source>
        <dbReference type="SAM" id="SignalP"/>
    </source>
</evidence>
<dbReference type="InterPro" id="IPR000010">
    <property type="entry name" value="Cystatin_dom"/>
</dbReference>
<evidence type="ECO:0000313" key="10">
    <source>
        <dbReference type="EMBL" id="ELK00787.1"/>
    </source>
</evidence>